<name>C8P7C9_9LACO</name>
<gene>
    <name evidence="1" type="ORF">HMPREF0494_1223</name>
</gene>
<organism evidence="1 2">
    <name type="scientific">Limosilactobacillus antri DSM 16041</name>
    <dbReference type="NCBI Taxonomy" id="525309"/>
    <lineage>
        <taxon>Bacteria</taxon>
        <taxon>Bacillati</taxon>
        <taxon>Bacillota</taxon>
        <taxon>Bacilli</taxon>
        <taxon>Lactobacillales</taxon>
        <taxon>Lactobacillaceae</taxon>
        <taxon>Limosilactobacillus</taxon>
    </lineage>
</organism>
<evidence type="ECO:0000313" key="1">
    <source>
        <dbReference type="EMBL" id="EEW53615.1"/>
    </source>
</evidence>
<dbReference type="EMBL" id="ACLL01000032">
    <property type="protein sequence ID" value="EEW53615.1"/>
    <property type="molecule type" value="Genomic_DNA"/>
</dbReference>
<dbReference type="Proteomes" id="UP000003675">
    <property type="component" value="Unassembled WGS sequence"/>
</dbReference>
<evidence type="ECO:0000313" key="2">
    <source>
        <dbReference type="Proteomes" id="UP000003675"/>
    </source>
</evidence>
<dbReference type="AlphaFoldDB" id="C8P7C9"/>
<sequence length="108" mass="12206">MPVFGMQKGTPAMPCCTIDSPQIFVKKAIQMSQNNLILDVLGIKDSNIKVQTVEEEKNGLETVRKVTAKLTYPIIIHCRNCGFTKSVVIDLNVQYQSFIYRLFPNARN</sequence>
<comment type="caution">
    <text evidence="1">The sequence shown here is derived from an EMBL/GenBank/DDBJ whole genome shotgun (WGS) entry which is preliminary data.</text>
</comment>
<accession>C8P7C9</accession>
<proteinExistence type="predicted"/>
<protein>
    <submittedName>
        <fullName evidence="1">Uncharacterized protein</fullName>
    </submittedName>
</protein>
<dbReference type="HOGENOM" id="CLU_2193513_0_0_9"/>
<reference evidence="1 2" key="1">
    <citation type="submission" date="2009-09" db="EMBL/GenBank/DDBJ databases">
        <authorList>
            <person name="Qin X."/>
            <person name="Bachman B."/>
            <person name="Battles P."/>
            <person name="Bell A."/>
            <person name="Bess C."/>
            <person name="Bickham C."/>
            <person name="Chaboub L."/>
            <person name="Chen D."/>
            <person name="Coyle M."/>
            <person name="Deiros D.R."/>
            <person name="Dinh H."/>
            <person name="Forbes L."/>
            <person name="Fowler G."/>
            <person name="Francisco L."/>
            <person name="Fu Q."/>
            <person name="Gubbala S."/>
            <person name="Hale W."/>
            <person name="Han Y."/>
            <person name="Hemphill L."/>
            <person name="Highlander S.K."/>
            <person name="Hirani K."/>
            <person name="Hogues M."/>
            <person name="Jackson L."/>
            <person name="Jakkamsetti A."/>
            <person name="Javaid M."/>
            <person name="Jiang H."/>
            <person name="Korchina V."/>
            <person name="Kovar C."/>
            <person name="Lara F."/>
            <person name="Lee S."/>
            <person name="Mata R."/>
            <person name="Mathew T."/>
            <person name="Moen C."/>
            <person name="Morales K."/>
            <person name="Munidasa M."/>
            <person name="Nazareth L."/>
            <person name="Ngo R."/>
            <person name="Nguyen L."/>
            <person name="Okwuonu G."/>
            <person name="Ongeri F."/>
            <person name="Patil S."/>
            <person name="Petrosino J."/>
            <person name="Pham C."/>
            <person name="Pham P."/>
            <person name="Pu L.-L."/>
            <person name="Puazo M."/>
            <person name="Raj R."/>
            <person name="Reid J."/>
            <person name="Rouhana J."/>
            <person name="Saada N."/>
            <person name="Shang Y."/>
            <person name="Simmons D."/>
            <person name="Thornton R."/>
            <person name="Warren J."/>
            <person name="Weissenberger G."/>
            <person name="Zhang J."/>
            <person name="Zhang L."/>
            <person name="Zhou C."/>
            <person name="Zhu D."/>
            <person name="Muzny D."/>
            <person name="Worley K."/>
            <person name="Gibbs R."/>
        </authorList>
    </citation>
    <scope>NUCLEOTIDE SEQUENCE [LARGE SCALE GENOMIC DNA]</scope>
    <source>
        <strain evidence="1 2">DSM 16041</strain>
    </source>
</reference>